<keyword evidence="2" id="KW-1185">Reference proteome</keyword>
<protein>
    <submittedName>
        <fullName evidence="1">Uncharacterized protein</fullName>
    </submittedName>
</protein>
<reference evidence="1" key="1">
    <citation type="submission" date="2006-10" db="EMBL/GenBank/DDBJ databases">
        <authorList>
            <person name="Amadeo P."/>
            <person name="Zhao Q."/>
            <person name="Wortman J."/>
            <person name="Fraser-Liggett C."/>
            <person name="Carlton J."/>
        </authorList>
    </citation>
    <scope>NUCLEOTIDE SEQUENCE</scope>
    <source>
        <strain evidence="1">G3</strain>
    </source>
</reference>
<sequence>MNTYIQERKEILPNKELEEMREFVDGAKSEEFKIFDPRTQKMVPYDEKVLRRLSIHIRNQFFEPHFGAQILGVFCDCFDDNHLWYVHILSGLE</sequence>
<dbReference type="KEGG" id="tva:4751032"/>
<evidence type="ECO:0000313" key="2">
    <source>
        <dbReference type="Proteomes" id="UP000001542"/>
    </source>
</evidence>
<dbReference type="AlphaFoldDB" id="A2FP44"/>
<dbReference type="RefSeq" id="XP_001306244.1">
    <property type="nucleotide sequence ID" value="XM_001306243.1"/>
</dbReference>
<evidence type="ECO:0000313" key="1">
    <source>
        <dbReference type="EMBL" id="EAX93314.1"/>
    </source>
</evidence>
<proteinExistence type="predicted"/>
<dbReference type="InParanoid" id="A2FP44"/>
<dbReference type="VEuPathDB" id="TrichDB:TVAGG3_0500580"/>
<accession>A2FP44</accession>
<reference evidence="1" key="2">
    <citation type="journal article" date="2007" name="Science">
        <title>Draft genome sequence of the sexually transmitted pathogen Trichomonas vaginalis.</title>
        <authorList>
            <person name="Carlton J.M."/>
            <person name="Hirt R.P."/>
            <person name="Silva J.C."/>
            <person name="Delcher A.L."/>
            <person name="Schatz M."/>
            <person name="Zhao Q."/>
            <person name="Wortman J.R."/>
            <person name="Bidwell S.L."/>
            <person name="Alsmark U.C.M."/>
            <person name="Besteiro S."/>
            <person name="Sicheritz-Ponten T."/>
            <person name="Noel C.J."/>
            <person name="Dacks J.B."/>
            <person name="Foster P.G."/>
            <person name="Simillion C."/>
            <person name="Van de Peer Y."/>
            <person name="Miranda-Saavedra D."/>
            <person name="Barton G.J."/>
            <person name="Westrop G.D."/>
            <person name="Mueller S."/>
            <person name="Dessi D."/>
            <person name="Fiori P.L."/>
            <person name="Ren Q."/>
            <person name="Paulsen I."/>
            <person name="Zhang H."/>
            <person name="Bastida-Corcuera F.D."/>
            <person name="Simoes-Barbosa A."/>
            <person name="Brown M.T."/>
            <person name="Hayes R.D."/>
            <person name="Mukherjee M."/>
            <person name="Okumura C.Y."/>
            <person name="Schneider R."/>
            <person name="Smith A.J."/>
            <person name="Vanacova S."/>
            <person name="Villalvazo M."/>
            <person name="Haas B.J."/>
            <person name="Pertea M."/>
            <person name="Feldblyum T.V."/>
            <person name="Utterback T.R."/>
            <person name="Shu C.L."/>
            <person name="Osoegawa K."/>
            <person name="de Jong P.J."/>
            <person name="Hrdy I."/>
            <person name="Horvathova L."/>
            <person name="Zubacova Z."/>
            <person name="Dolezal P."/>
            <person name="Malik S.B."/>
            <person name="Logsdon J.M. Jr."/>
            <person name="Henze K."/>
            <person name="Gupta A."/>
            <person name="Wang C.C."/>
            <person name="Dunne R.L."/>
            <person name="Upcroft J.A."/>
            <person name="Upcroft P."/>
            <person name="White O."/>
            <person name="Salzberg S.L."/>
            <person name="Tang P."/>
            <person name="Chiu C.-H."/>
            <person name="Lee Y.-S."/>
            <person name="Embley T.M."/>
            <person name="Coombs G.H."/>
            <person name="Mottram J.C."/>
            <person name="Tachezy J."/>
            <person name="Fraser-Liggett C.M."/>
            <person name="Johnson P.J."/>
        </authorList>
    </citation>
    <scope>NUCLEOTIDE SEQUENCE [LARGE SCALE GENOMIC DNA]</scope>
    <source>
        <strain evidence="1">G3</strain>
    </source>
</reference>
<dbReference type="Proteomes" id="UP000001542">
    <property type="component" value="Unassembled WGS sequence"/>
</dbReference>
<organism evidence="1 2">
    <name type="scientific">Trichomonas vaginalis (strain ATCC PRA-98 / G3)</name>
    <dbReference type="NCBI Taxonomy" id="412133"/>
    <lineage>
        <taxon>Eukaryota</taxon>
        <taxon>Metamonada</taxon>
        <taxon>Parabasalia</taxon>
        <taxon>Trichomonadida</taxon>
        <taxon>Trichomonadidae</taxon>
        <taxon>Trichomonas</taxon>
    </lineage>
</organism>
<dbReference type="EMBL" id="DS113919">
    <property type="protein sequence ID" value="EAX93314.1"/>
    <property type="molecule type" value="Genomic_DNA"/>
</dbReference>
<gene>
    <name evidence="1" type="ORF">TVAG_158330</name>
</gene>
<dbReference type="VEuPathDB" id="TrichDB:TVAG_158330"/>
<name>A2FP44_TRIV3</name>